<dbReference type="Pfam" id="PF09937">
    <property type="entry name" value="DUF2169"/>
    <property type="match status" value="1"/>
</dbReference>
<dbReference type="RefSeq" id="WP_078744500.1">
    <property type="nucleotide sequence ID" value="NZ_FUXG01000004.1"/>
</dbReference>
<proteinExistence type="predicted"/>
<gene>
    <name evidence="2" type="ORF">BTE48_00275</name>
</gene>
<reference evidence="2 3" key="1">
    <citation type="submission" date="2017-01" db="EMBL/GenBank/DDBJ databases">
        <title>Genome Sequencing of a Marine Spirillum, Oceanospirillum multiglobuliferum ATCC 33336, from Japan.</title>
        <authorList>
            <person name="Carney J.G."/>
            <person name="Trachtenberg A.M."/>
            <person name="Rheaume B.A."/>
            <person name="Linnane J.D."/>
            <person name="Pitts N.L."/>
            <person name="Mykles D.L."/>
            <person name="Maclea K.S."/>
        </authorList>
    </citation>
    <scope>NUCLEOTIDE SEQUENCE [LARGE SCALE GENOMIC DNA]</scope>
    <source>
        <strain evidence="2 3">ATCC 33336</strain>
    </source>
</reference>
<evidence type="ECO:0000313" key="2">
    <source>
        <dbReference type="EMBL" id="OPX56908.1"/>
    </source>
</evidence>
<protein>
    <recommendedName>
        <fullName evidence="1">DUF2169 domain-containing protein</fullName>
    </recommendedName>
</protein>
<feature type="domain" description="DUF2169" evidence="1">
    <location>
        <begin position="33"/>
        <end position="287"/>
    </location>
</feature>
<evidence type="ECO:0000313" key="3">
    <source>
        <dbReference type="Proteomes" id="UP000191418"/>
    </source>
</evidence>
<accession>A0A1T4MSV3</accession>
<dbReference type="EMBL" id="MTSM01000001">
    <property type="protein sequence ID" value="OPX56908.1"/>
    <property type="molecule type" value="Genomic_DNA"/>
</dbReference>
<organism evidence="2 3">
    <name type="scientific">Oceanospirillum multiglobuliferum</name>
    <dbReference type="NCBI Taxonomy" id="64969"/>
    <lineage>
        <taxon>Bacteria</taxon>
        <taxon>Pseudomonadati</taxon>
        <taxon>Pseudomonadota</taxon>
        <taxon>Gammaproteobacteria</taxon>
        <taxon>Oceanospirillales</taxon>
        <taxon>Oceanospirillaceae</taxon>
        <taxon>Oceanospirillum</taxon>
    </lineage>
</organism>
<dbReference type="STRING" id="64969.SAMN02745127_00901"/>
<dbReference type="InterPro" id="IPR018683">
    <property type="entry name" value="DUF2169"/>
</dbReference>
<dbReference type="Proteomes" id="UP000191418">
    <property type="component" value="Unassembled WGS sequence"/>
</dbReference>
<name>A0A1T4MSV3_9GAMM</name>
<evidence type="ECO:0000259" key="1">
    <source>
        <dbReference type="Pfam" id="PF09937"/>
    </source>
</evidence>
<keyword evidence="3" id="KW-1185">Reference proteome</keyword>
<sequence length="589" mass="63811">MQLIAPPEITLQTLVYGWKGQQRLVITLMLATPLDSPQPYSTQDAWTGIAAQIPNAEVFDLGYPKPKGEVLVYGQYHAPEGFAISADQVRLKLGNVDKTLAVTGPRVWRSILAPTAPEPFSQLPLTYQYGFGGEHFANNPVGMGDPAQTDAPLPQLEYLDQLLTSKHQKPAPAGLNATNVDWLPRKNWWGTYDTAWQEQDSPFLARDLNPDFFMQAASDQWLKSYFQGGEHFELHNMHPTQRLIKGVVPAYQLRVLVQKLNQPAQLLDCVTDTLLLLPDINMQVLLARTELSINSIDGSEITLLQAAYEHQSQSRQAIEHYTAHAQLRQSDTIKDEEILDYSPLRPKGLLEPLSALKVASTAKPPVAQPGAATLAVLAAAGGFAAMAAKAAAQSKSDAEQASSAETTTADSAAASSEMVNNIPDVSEAQAQKAADAINTQFAALGLTEAELDALVQAPPEQVAILINQILAKQFPDETRPDATAVGTDPVVQAQLSQTGVLVKDSKGSIPDSDNPAVDAEVKRVHQTPDTNADIAILSPLVTQQLDRVSTELKQLYEHYPGEDKQDLTQPGNIPTQALLEAIKSLVGKT</sequence>
<comment type="caution">
    <text evidence="2">The sequence shown here is derived from an EMBL/GenBank/DDBJ whole genome shotgun (WGS) entry which is preliminary data.</text>
</comment>
<dbReference type="OrthoDB" id="5290767at2"/>
<dbReference type="AlphaFoldDB" id="A0A1T4MSV3"/>